<name>A0A6N8KWP7_9SPHI</name>
<evidence type="ECO:0008006" key="4">
    <source>
        <dbReference type="Google" id="ProtNLM"/>
    </source>
</evidence>
<protein>
    <recommendedName>
        <fullName evidence="4">Lipocalin-like domain-containing protein</fullName>
    </recommendedName>
</protein>
<dbReference type="OrthoDB" id="1118927at2"/>
<sequence length="130" mass="14997">MKYLFAPLLCSILFACGASNSSTKKPKIEGNWRWIKSTGGFVGRTTTPESSNQEVHLQISKDSIFTYENGEFKGAVPYNLQLGKVIESQKMEWQFEFEGRRTAVYQQDSLLILKEQCYDCFNRTFVKMKE</sequence>
<feature type="signal peptide" evidence="1">
    <location>
        <begin position="1"/>
        <end position="17"/>
    </location>
</feature>
<dbReference type="Proteomes" id="UP000435036">
    <property type="component" value="Unassembled WGS sequence"/>
</dbReference>
<dbReference type="EMBL" id="WSQA01000002">
    <property type="protein sequence ID" value="MVZ61159.1"/>
    <property type="molecule type" value="Genomic_DNA"/>
</dbReference>
<accession>A0A6N8KWP7</accession>
<comment type="caution">
    <text evidence="2">The sequence shown here is derived from an EMBL/GenBank/DDBJ whole genome shotgun (WGS) entry which is preliminary data.</text>
</comment>
<proteinExistence type="predicted"/>
<reference evidence="2 3" key="1">
    <citation type="submission" date="2019-12" db="EMBL/GenBank/DDBJ databases">
        <authorList>
            <person name="Dong K."/>
        </authorList>
    </citation>
    <scope>NUCLEOTIDE SEQUENCE [LARGE SCALE GENOMIC DNA]</scope>
    <source>
        <strain evidence="2 3">JCM 31225</strain>
    </source>
</reference>
<dbReference type="RefSeq" id="WP_160367799.1">
    <property type="nucleotide sequence ID" value="NZ_WSQA01000002.1"/>
</dbReference>
<dbReference type="AlphaFoldDB" id="A0A6N8KWP7"/>
<organism evidence="2 3">
    <name type="scientific">Sphingobacterium humi</name>
    <dbReference type="NCBI Taxonomy" id="1796905"/>
    <lineage>
        <taxon>Bacteria</taxon>
        <taxon>Pseudomonadati</taxon>
        <taxon>Bacteroidota</taxon>
        <taxon>Sphingobacteriia</taxon>
        <taxon>Sphingobacteriales</taxon>
        <taxon>Sphingobacteriaceae</taxon>
        <taxon>Sphingobacterium</taxon>
    </lineage>
</organism>
<dbReference type="PROSITE" id="PS51257">
    <property type="entry name" value="PROKAR_LIPOPROTEIN"/>
    <property type="match status" value="1"/>
</dbReference>
<gene>
    <name evidence="2" type="ORF">GQF63_03905</name>
</gene>
<feature type="chain" id="PRO_5027123839" description="Lipocalin-like domain-containing protein" evidence="1">
    <location>
        <begin position="18"/>
        <end position="130"/>
    </location>
</feature>
<keyword evidence="1" id="KW-0732">Signal</keyword>
<evidence type="ECO:0000313" key="3">
    <source>
        <dbReference type="Proteomes" id="UP000435036"/>
    </source>
</evidence>
<evidence type="ECO:0000256" key="1">
    <source>
        <dbReference type="SAM" id="SignalP"/>
    </source>
</evidence>
<keyword evidence="3" id="KW-1185">Reference proteome</keyword>
<evidence type="ECO:0000313" key="2">
    <source>
        <dbReference type="EMBL" id="MVZ61159.1"/>
    </source>
</evidence>